<protein>
    <submittedName>
        <fullName evidence="2">Uncharacterized protein</fullName>
    </submittedName>
</protein>
<reference evidence="2" key="1">
    <citation type="journal article" date="2021" name="Proc. Natl. Acad. Sci. U.S.A.">
        <title>A Catalog of Tens of Thousands of Viruses from Human Metagenomes Reveals Hidden Associations with Chronic Diseases.</title>
        <authorList>
            <person name="Tisza M.J."/>
            <person name="Buck C.B."/>
        </authorList>
    </citation>
    <scope>NUCLEOTIDE SEQUENCE</scope>
    <source>
        <strain evidence="2">Ctjsp22</strain>
    </source>
</reference>
<evidence type="ECO:0000313" key="2">
    <source>
        <dbReference type="EMBL" id="DAG01808.1"/>
    </source>
</evidence>
<organism evidence="2">
    <name type="scientific">Siphoviridae sp. ctjsp22</name>
    <dbReference type="NCBI Taxonomy" id="2825636"/>
    <lineage>
        <taxon>Viruses</taxon>
        <taxon>Duplodnaviria</taxon>
        <taxon>Heunggongvirae</taxon>
        <taxon>Uroviricota</taxon>
        <taxon>Caudoviricetes</taxon>
    </lineage>
</organism>
<proteinExistence type="predicted"/>
<feature type="region of interest" description="Disordered" evidence="1">
    <location>
        <begin position="1"/>
        <end position="20"/>
    </location>
</feature>
<name>A0A8S5V4Y0_9CAUD</name>
<sequence length="119" mass="12435">MVKLHTAPAEPVKAQPHASLTRQPGNCMQAAAVAGNAEVEPVLVLAEKVVAAMGVWTLMQLLIPGRPIPAAEAAAELVIMIQPVVGSCKAELVARASCASGCTRKRNNKLKGERLCTTL</sequence>
<dbReference type="EMBL" id="BK016198">
    <property type="protein sequence ID" value="DAG01808.1"/>
    <property type="molecule type" value="Genomic_DNA"/>
</dbReference>
<accession>A0A8S5V4Y0</accession>
<evidence type="ECO:0000256" key="1">
    <source>
        <dbReference type="SAM" id="MobiDB-lite"/>
    </source>
</evidence>